<dbReference type="InterPro" id="IPR040921">
    <property type="entry name" value="Peptidase_S66C"/>
</dbReference>
<organism evidence="10 11">
    <name type="scientific">Roseateles aquatilis</name>
    <dbReference type="NCBI Taxonomy" id="431061"/>
    <lineage>
        <taxon>Bacteria</taxon>
        <taxon>Pseudomonadati</taxon>
        <taxon>Pseudomonadota</taxon>
        <taxon>Betaproteobacteria</taxon>
        <taxon>Burkholderiales</taxon>
        <taxon>Sphaerotilaceae</taxon>
        <taxon>Roseateles</taxon>
    </lineage>
</organism>
<gene>
    <name evidence="10" type="ORF">CDN99_10300</name>
</gene>
<keyword evidence="4" id="KW-0378">Hydrolase</keyword>
<dbReference type="CDD" id="cd07025">
    <property type="entry name" value="Peptidase_S66"/>
    <property type="match status" value="1"/>
</dbReference>
<dbReference type="GO" id="GO:0008236">
    <property type="term" value="F:serine-type peptidase activity"/>
    <property type="evidence" value="ECO:0007669"/>
    <property type="project" value="UniProtKB-KW"/>
</dbReference>
<dbReference type="Pfam" id="PF02016">
    <property type="entry name" value="Peptidase_S66"/>
    <property type="match status" value="1"/>
</dbReference>
<accession>A0A246JG21</accession>
<comment type="similarity">
    <text evidence="1">Belongs to the peptidase S66 family.</text>
</comment>
<dbReference type="Gene3D" id="3.50.30.60">
    <property type="entry name" value="LD-carboxypeptidase A C-terminal domain-like"/>
    <property type="match status" value="1"/>
</dbReference>
<dbReference type="PIRSF" id="PIRSF028757">
    <property type="entry name" value="LD-carboxypeptidase"/>
    <property type="match status" value="1"/>
</dbReference>
<evidence type="ECO:0000256" key="3">
    <source>
        <dbReference type="ARBA" id="ARBA00022670"/>
    </source>
</evidence>
<proteinExistence type="inferred from homology"/>
<evidence type="ECO:0000256" key="4">
    <source>
        <dbReference type="ARBA" id="ARBA00022801"/>
    </source>
</evidence>
<dbReference type="GO" id="GO:0006508">
    <property type="term" value="P:proteolysis"/>
    <property type="evidence" value="ECO:0007669"/>
    <property type="project" value="UniProtKB-KW"/>
</dbReference>
<reference evidence="10 11" key="1">
    <citation type="journal article" date="2008" name="Int. J. Syst. Evol. Microbiol.">
        <title>Description of Roseateles aquatilis sp. nov. and Roseateles terrae sp. nov., in the class Betaproteobacteria, and emended description of the genus Roseateles.</title>
        <authorList>
            <person name="Gomila M."/>
            <person name="Bowien B."/>
            <person name="Falsen E."/>
            <person name="Moore E.R."/>
            <person name="Lalucat J."/>
        </authorList>
    </citation>
    <scope>NUCLEOTIDE SEQUENCE [LARGE SCALE GENOMIC DNA]</scope>
    <source>
        <strain evidence="10 11">CCUG 48205</strain>
    </source>
</reference>
<dbReference type="RefSeq" id="WP_088384751.1">
    <property type="nucleotide sequence ID" value="NZ_NIOF01000003.1"/>
</dbReference>
<evidence type="ECO:0000256" key="2">
    <source>
        <dbReference type="ARBA" id="ARBA00022645"/>
    </source>
</evidence>
<feature type="active site" description="Charge relay system" evidence="6">
    <location>
        <position position="203"/>
    </location>
</feature>
<feature type="domain" description="LD-carboxypeptidase N-terminal" evidence="8">
    <location>
        <begin position="7"/>
        <end position="123"/>
    </location>
</feature>
<dbReference type="InterPro" id="IPR003507">
    <property type="entry name" value="S66_fam"/>
</dbReference>
<protein>
    <submittedName>
        <fullName evidence="10">LD-carboxypeptidase</fullName>
    </submittedName>
</protein>
<evidence type="ECO:0000256" key="1">
    <source>
        <dbReference type="ARBA" id="ARBA00010233"/>
    </source>
</evidence>
<dbReference type="SUPFAM" id="SSF52317">
    <property type="entry name" value="Class I glutamine amidotransferase-like"/>
    <property type="match status" value="1"/>
</dbReference>
<dbReference type="GO" id="GO:0004180">
    <property type="term" value="F:carboxypeptidase activity"/>
    <property type="evidence" value="ECO:0007669"/>
    <property type="project" value="UniProtKB-KW"/>
</dbReference>
<dbReference type="InterPro" id="IPR027461">
    <property type="entry name" value="Carboxypeptidase_A_C_sf"/>
</dbReference>
<evidence type="ECO:0000259" key="8">
    <source>
        <dbReference type="Pfam" id="PF02016"/>
    </source>
</evidence>
<dbReference type="OrthoDB" id="9807329at2"/>
<keyword evidence="5" id="KW-0720">Serine protease</keyword>
<feature type="compositionally biased region" description="Basic residues" evidence="7">
    <location>
        <begin position="322"/>
        <end position="333"/>
    </location>
</feature>
<evidence type="ECO:0000313" key="11">
    <source>
        <dbReference type="Proteomes" id="UP000197468"/>
    </source>
</evidence>
<feature type="active site" description="Nucleophile" evidence="6">
    <location>
        <position position="103"/>
    </location>
</feature>
<keyword evidence="11" id="KW-1185">Reference proteome</keyword>
<evidence type="ECO:0000256" key="7">
    <source>
        <dbReference type="SAM" id="MobiDB-lite"/>
    </source>
</evidence>
<keyword evidence="3" id="KW-0645">Protease</keyword>
<dbReference type="InterPro" id="IPR029062">
    <property type="entry name" value="Class_I_gatase-like"/>
</dbReference>
<dbReference type="AlphaFoldDB" id="A0A246JG21"/>
<dbReference type="EMBL" id="NIOF01000003">
    <property type="protein sequence ID" value="OWQ91523.1"/>
    <property type="molecule type" value="Genomic_DNA"/>
</dbReference>
<dbReference type="SUPFAM" id="SSF141986">
    <property type="entry name" value="LD-carboxypeptidase A C-terminal domain-like"/>
    <property type="match status" value="1"/>
</dbReference>
<evidence type="ECO:0000256" key="6">
    <source>
        <dbReference type="PIRSR" id="PIRSR028757-1"/>
    </source>
</evidence>
<evidence type="ECO:0000256" key="5">
    <source>
        <dbReference type="ARBA" id="ARBA00022825"/>
    </source>
</evidence>
<dbReference type="Proteomes" id="UP000197468">
    <property type="component" value="Unassembled WGS sequence"/>
</dbReference>
<sequence length="333" mass="35958">MSSLILHSPSGVLAQAQPLRRAAKRLGALGFEVNVDDDALARHQRFAGDDATRLAALHRVAEAAPSVALATRGGYGLTRLLDRIDWSLIARSVERGTRWVGLSDLTALQLGLLAHTKQVSWAGPLACDDFGRAEADGGVDEITRDCFLEAMDGSLEAVGFRTEAGLDGVEARGTLWGGNLAVLCSLLGTPHFPRIKGGILFLEDVNEHPYRIERMLLQLWQAGVLDAQKVVVLGSFSGWKKSPLDRGYSMKTCVQALRERVKVPILTGLPFGHVPTKVCLPVGAKVEMMVEGRDVILAWGHVGPGHDDGHGRGHDHADDHGHGHHHGHDHHGH</sequence>
<evidence type="ECO:0000313" key="10">
    <source>
        <dbReference type="EMBL" id="OWQ91523.1"/>
    </source>
</evidence>
<dbReference type="PANTHER" id="PTHR30237">
    <property type="entry name" value="MURAMOYLTETRAPEPTIDE CARBOXYPEPTIDASE"/>
    <property type="match status" value="1"/>
</dbReference>
<feature type="region of interest" description="Disordered" evidence="7">
    <location>
        <begin position="306"/>
        <end position="333"/>
    </location>
</feature>
<feature type="active site" description="Charge relay system" evidence="6">
    <location>
        <position position="273"/>
    </location>
</feature>
<feature type="compositionally biased region" description="Basic and acidic residues" evidence="7">
    <location>
        <begin position="306"/>
        <end position="321"/>
    </location>
</feature>
<dbReference type="Pfam" id="PF17676">
    <property type="entry name" value="Peptidase_S66C"/>
    <property type="match status" value="1"/>
</dbReference>
<feature type="domain" description="LD-carboxypeptidase C-terminal" evidence="9">
    <location>
        <begin position="172"/>
        <end position="288"/>
    </location>
</feature>
<dbReference type="InterPro" id="IPR027478">
    <property type="entry name" value="LdcA_N"/>
</dbReference>
<comment type="caution">
    <text evidence="10">The sequence shown here is derived from an EMBL/GenBank/DDBJ whole genome shotgun (WGS) entry which is preliminary data.</text>
</comment>
<dbReference type="Gene3D" id="3.40.50.10740">
    <property type="entry name" value="Class I glutamine amidotransferase-like"/>
    <property type="match status" value="1"/>
</dbReference>
<name>A0A246JG21_9BURK</name>
<dbReference type="PANTHER" id="PTHR30237:SF2">
    <property type="entry name" value="MUREIN TETRAPEPTIDE CARBOXYPEPTIDASE"/>
    <property type="match status" value="1"/>
</dbReference>
<dbReference type="InterPro" id="IPR040449">
    <property type="entry name" value="Peptidase_S66_N"/>
</dbReference>
<evidence type="ECO:0000259" key="9">
    <source>
        <dbReference type="Pfam" id="PF17676"/>
    </source>
</evidence>
<keyword evidence="2 10" id="KW-0121">Carboxypeptidase</keyword>